<comment type="similarity">
    <text evidence="3">Belongs to the TRAFAC class dynamin-like GTPase superfamily. GB1/RHD3 GTPase family.</text>
</comment>
<dbReference type="Pfam" id="PF02263">
    <property type="entry name" value="GBP"/>
    <property type="match status" value="1"/>
</dbReference>
<feature type="domain" description="GB1/RHD3-type G" evidence="6">
    <location>
        <begin position="37"/>
        <end position="290"/>
    </location>
</feature>
<dbReference type="Gene3D" id="3.40.50.300">
    <property type="entry name" value="P-loop containing nucleotide triphosphate hydrolases"/>
    <property type="match status" value="1"/>
</dbReference>
<dbReference type="InterPro" id="IPR027417">
    <property type="entry name" value="P-loop_NTPase"/>
</dbReference>
<evidence type="ECO:0000259" key="6">
    <source>
        <dbReference type="PROSITE" id="PS51715"/>
    </source>
</evidence>
<feature type="coiled-coil region" evidence="4">
    <location>
        <begin position="401"/>
        <end position="428"/>
    </location>
</feature>
<proteinExistence type="inferred from homology"/>
<keyword evidence="5" id="KW-1133">Transmembrane helix</keyword>
<sequence>MADQVRNLVNDAKGENGQTTIDIDALEQVFLGEHASDNPVAIYSITGPFGLGKSFFLNLFHRYLHEHGLCQTPGHNHELLDRNRLQNVFQTGDGEVESCTKGIYVSKEPHLLEDDEGNQIALFLMDTQGMFDFEDSTSHSSLIVGFSLILSSLQFFNVPGKIDKSHIDFLCGFSEFAQSLQAESRGPPDQHLDFLIRDYEKDTYPLGIGGGRKYIDDILDNSKERSKEFKALQKYLTKFTNKVTGFILPPPGLPVKKYKGNHDPCKVGDIEDIFMEKTTELFQHFCSPNNIMTKQIEGKRVNGRMINNFASKIAEKINDGEVQLAKGYVEGVHHMKMHDLALQLVNSYWKEMCSHVKRHQLKNKKQQEINENNFDKEHKDLATKVLDEYDKAAKPGDEEFQQEWSNNMEEALQQLYELLKEMISAENEFMKIFAEFSKQLQKGVQLKGNEALKKAGKTAMLKALEKLKTSKKIPHWCKPGLEEKLLEQVQWLCVNVKTKNKKNRIILGLALVTLLTGAVAAGIGAVAVGVAGTTNAAFAGPSLITLVAASKANLSENMKKLYSSIKHTFAKDVGCNLSDDMVALEPADEDGGSETAFSVTLSIGGNRILFSPTQ</sequence>
<keyword evidence="4" id="KW-0175">Coiled coil</keyword>
<organism evidence="7 8">
    <name type="scientific">Clavelina lepadiformis</name>
    <name type="common">Light-bulb sea squirt</name>
    <name type="synonym">Ascidia lepadiformis</name>
    <dbReference type="NCBI Taxonomy" id="159417"/>
    <lineage>
        <taxon>Eukaryota</taxon>
        <taxon>Metazoa</taxon>
        <taxon>Chordata</taxon>
        <taxon>Tunicata</taxon>
        <taxon>Ascidiacea</taxon>
        <taxon>Aplousobranchia</taxon>
        <taxon>Clavelinidae</taxon>
        <taxon>Clavelina</taxon>
    </lineage>
</organism>
<dbReference type="SUPFAM" id="SSF52540">
    <property type="entry name" value="P-loop containing nucleoside triphosphate hydrolases"/>
    <property type="match status" value="1"/>
</dbReference>
<keyword evidence="5" id="KW-0472">Membrane</keyword>
<comment type="caution">
    <text evidence="7">The sequence shown here is derived from an EMBL/GenBank/DDBJ whole genome shotgun (WGS) entry which is preliminary data.</text>
</comment>
<keyword evidence="8" id="KW-1185">Reference proteome</keyword>
<reference evidence="7 8" key="1">
    <citation type="submission" date="2024-02" db="EMBL/GenBank/DDBJ databases">
        <authorList>
            <person name="Daric V."/>
            <person name="Darras S."/>
        </authorList>
    </citation>
    <scope>NUCLEOTIDE SEQUENCE [LARGE SCALE GENOMIC DNA]</scope>
</reference>
<feature type="transmembrane region" description="Helical" evidence="5">
    <location>
        <begin position="536"/>
        <end position="554"/>
    </location>
</feature>
<feature type="transmembrane region" description="Helical" evidence="5">
    <location>
        <begin position="505"/>
        <end position="530"/>
    </location>
</feature>
<evidence type="ECO:0000313" key="7">
    <source>
        <dbReference type="EMBL" id="CAK8686326.1"/>
    </source>
</evidence>
<evidence type="ECO:0000256" key="5">
    <source>
        <dbReference type="SAM" id="Phobius"/>
    </source>
</evidence>
<dbReference type="PANTHER" id="PTHR10751">
    <property type="entry name" value="GUANYLATE BINDING PROTEIN"/>
    <property type="match status" value="1"/>
</dbReference>
<dbReference type="PROSITE" id="PS51715">
    <property type="entry name" value="G_GB1_RHD3"/>
    <property type="match status" value="1"/>
</dbReference>
<evidence type="ECO:0000256" key="2">
    <source>
        <dbReference type="ARBA" id="ARBA00023134"/>
    </source>
</evidence>
<keyword evidence="1" id="KW-0547">Nucleotide-binding</keyword>
<evidence type="ECO:0000256" key="4">
    <source>
        <dbReference type="SAM" id="Coils"/>
    </source>
</evidence>
<keyword evidence="2" id="KW-0342">GTP-binding</keyword>
<keyword evidence="5" id="KW-0812">Transmembrane</keyword>
<dbReference type="InterPro" id="IPR030386">
    <property type="entry name" value="G_GB1_RHD3_dom"/>
</dbReference>
<evidence type="ECO:0000256" key="1">
    <source>
        <dbReference type="ARBA" id="ARBA00022741"/>
    </source>
</evidence>
<protein>
    <recommendedName>
        <fullName evidence="6">GB1/RHD3-type G domain-containing protein</fullName>
    </recommendedName>
</protein>
<dbReference type="Proteomes" id="UP001642483">
    <property type="component" value="Unassembled WGS sequence"/>
</dbReference>
<dbReference type="InterPro" id="IPR015894">
    <property type="entry name" value="Guanylate-bd_N"/>
</dbReference>
<evidence type="ECO:0000313" key="8">
    <source>
        <dbReference type="Proteomes" id="UP001642483"/>
    </source>
</evidence>
<evidence type="ECO:0000256" key="3">
    <source>
        <dbReference type="PROSITE-ProRule" id="PRU01052"/>
    </source>
</evidence>
<dbReference type="EMBL" id="CAWYQH010000102">
    <property type="protein sequence ID" value="CAK8686326.1"/>
    <property type="molecule type" value="Genomic_DNA"/>
</dbReference>
<accession>A0ABP0G662</accession>
<gene>
    <name evidence="7" type="ORF">CVLEPA_LOCUS18272</name>
</gene>
<name>A0ABP0G662_CLALP</name>